<evidence type="ECO:0000313" key="2">
    <source>
        <dbReference type="Proteomes" id="UP000003773"/>
    </source>
</evidence>
<protein>
    <submittedName>
        <fullName evidence="1">Uncharacterized protein</fullName>
    </submittedName>
</protein>
<sequence>MFPITDAAIVHAKCIIGVSSIVTEVCGHIRLHLFILHTY</sequence>
<name>A7A748_BIFAD</name>
<dbReference type="AlphaFoldDB" id="A7A748"/>
<accession>A7A748</accession>
<reference evidence="1 2" key="2">
    <citation type="submission" date="2007-05" db="EMBL/GenBank/DDBJ databases">
        <title>Draft genome sequence of Bifidobacterium adolescentis (L2-32).</title>
        <authorList>
            <person name="Sudarsanam P."/>
            <person name="Ley R."/>
            <person name="Guruge J."/>
            <person name="Turnbaugh P.J."/>
            <person name="Mahowald M."/>
            <person name="Liep D."/>
            <person name="Gordon J."/>
        </authorList>
    </citation>
    <scope>NUCLEOTIDE SEQUENCE [LARGE SCALE GENOMIC DNA]</scope>
    <source>
        <strain evidence="1 2">L2-32</strain>
    </source>
</reference>
<dbReference type="Proteomes" id="UP000003773">
    <property type="component" value="Unassembled WGS sequence"/>
</dbReference>
<organism evidence="1 2">
    <name type="scientific">Bifidobacterium adolescentis L2-32</name>
    <dbReference type="NCBI Taxonomy" id="411481"/>
    <lineage>
        <taxon>Bacteria</taxon>
        <taxon>Bacillati</taxon>
        <taxon>Actinomycetota</taxon>
        <taxon>Actinomycetes</taxon>
        <taxon>Bifidobacteriales</taxon>
        <taxon>Bifidobacteriaceae</taxon>
        <taxon>Bifidobacterium</taxon>
    </lineage>
</organism>
<dbReference type="HOGENOM" id="CLU_3305424_0_0_11"/>
<comment type="caution">
    <text evidence="1">The sequence shown here is derived from an EMBL/GenBank/DDBJ whole genome shotgun (WGS) entry which is preliminary data.</text>
</comment>
<reference evidence="1 2" key="1">
    <citation type="submission" date="2007-04" db="EMBL/GenBank/DDBJ databases">
        <authorList>
            <person name="Fulton L."/>
            <person name="Clifton S."/>
            <person name="Fulton B."/>
            <person name="Xu J."/>
            <person name="Minx P."/>
            <person name="Pepin K.H."/>
            <person name="Johnson M."/>
            <person name="Thiruvilangam P."/>
            <person name="Bhonagiri V."/>
            <person name="Nash W.E."/>
            <person name="Mardis E.R."/>
            <person name="Wilson R.K."/>
        </authorList>
    </citation>
    <scope>NUCLEOTIDE SEQUENCE [LARGE SCALE GENOMIC DNA]</scope>
    <source>
        <strain evidence="1 2">L2-32</strain>
    </source>
</reference>
<gene>
    <name evidence="1" type="ORF">BIFADO_01684</name>
</gene>
<dbReference type="EMBL" id="AAXD02000052">
    <property type="protein sequence ID" value="EDN82631.1"/>
    <property type="molecule type" value="Genomic_DNA"/>
</dbReference>
<proteinExistence type="predicted"/>
<evidence type="ECO:0000313" key="1">
    <source>
        <dbReference type="EMBL" id="EDN82631.1"/>
    </source>
</evidence>